<proteinExistence type="inferred from homology"/>
<comment type="function">
    <text evidence="8 9">Involved in unsaturated fatty acids biosynthesis. Catalyzes the dehydration of short chain beta-hydroxyacyl-ACPs and long chain saturated and unsaturated beta-hydroxyacyl-ACPs.</text>
</comment>
<keyword evidence="5 9" id="KW-0441">Lipid A biosynthesis</keyword>
<dbReference type="Proteomes" id="UP001230685">
    <property type="component" value="Unassembled WGS sequence"/>
</dbReference>
<comment type="subcellular location">
    <subcellularLocation>
        <location evidence="1 9">Cytoplasm</location>
    </subcellularLocation>
</comment>
<dbReference type="InterPro" id="IPR013114">
    <property type="entry name" value="FabA_FabZ"/>
</dbReference>
<dbReference type="EC" id="4.2.1.59" evidence="9"/>
<dbReference type="Pfam" id="PF07977">
    <property type="entry name" value="FabA"/>
    <property type="match status" value="1"/>
</dbReference>
<accession>A0ABT9EGT9</accession>
<dbReference type="InterPro" id="IPR010084">
    <property type="entry name" value="FabZ"/>
</dbReference>
<dbReference type="SUPFAM" id="SSF54637">
    <property type="entry name" value="Thioesterase/thiol ester dehydrase-isomerase"/>
    <property type="match status" value="1"/>
</dbReference>
<feature type="active site" evidence="9">
    <location>
        <position position="62"/>
    </location>
</feature>
<dbReference type="NCBIfam" id="TIGR01750">
    <property type="entry name" value="fabZ"/>
    <property type="match status" value="1"/>
</dbReference>
<dbReference type="HAMAP" id="MF_00406">
    <property type="entry name" value="FabZ"/>
    <property type="match status" value="1"/>
</dbReference>
<evidence type="ECO:0000256" key="5">
    <source>
        <dbReference type="ARBA" id="ARBA00022556"/>
    </source>
</evidence>
<gene>
    <name evidence="9 10" type="primary">fabZ</name>
    <name evidence="10" type="ORF">Q5H91_03100</name>
</gene>
<dbReference type="CDD" id="cd01288">
    <property type="entry name" value="FabZ"/>
    <property type="match status" value="1"/>
</dbReference>
<evidence type="ECO:0000256" key="1">
    <source>
        <dbReference type="ARBA" id="ARBA00004496"/>
    </source>
</evidence>
<keyword evidence="4 9" id="KW-0444">Lipid biosynthesis</keyword>
<evidence type="ECO:0000313" key="11">
    <source>
        <dbReference type="Proteomes" id="UP001230685"/>
    </source>
</evidence>
<organism evidence="10 11">
    <name type="scientific">Sphingomonas aurea</name>
    <dbReference type="NCBI Taxonomy" id="3063994"/>
    <lineage>
        <taxon>Bacteria</taxon>
        <taxon>Pseudomonadati</taxon>
        <taxon>Pseudomonadota</taxon>
        <taxon>Alphaproteobacteria</taxon>
        <taxon>Sphingomonadales</taxon>
        <taxon>Sphingomonadaceae</taxon>
        <taxon>Sphingomonas</taxon>
    </lineage>
</organism>
<dbReference type="NCBIfam" id="NF000582">
    <property type="entry name" value="PRK00006.1"/>
    <property type="match status" value="1"/>
</dbReference>
<evidence type="ECO:0000313" key="10">
    <source>
        <dbReference type="EMBL" id="MDP1026187.1"/>
    </source>
</evidence>
<keyword evidence="3 9" id="KW-0963">Cytoplasm</keyword>
<dbReference type="InterPro" id="IPR029069">
    <property type="entry name" value="HotDog_dom_sf"/>
</dbReference>
<dbReference type="EMBL" id="JAUUDS010000001">
    <property type="protein sequence ID" value="MDP1026187.1"/>
    <property type="molecule type" value="Genomic_DNA"/>
</dbReference>
<protein>
    <recommendedName>
        <fullName evidence="9">3-hydroxyacyl-[acyl-carrier-protein] dehydratase FabZ</fullName>
        <ecNumber evidence="9">4.2.1.59</ecNumber>
    </recommendedName>
    <alternativeName>
        <fullName evidence="9">(3R)-hydroxymyristoyl-[acyl-carrier-protein] dehydratase</fullName>
        <shortName evidence="9">(3R)-hydroxymyristoyl-ACP dehydrase</shortName>
    </alternativeName>
    <alternativeName>
        <fullName evidence="9">Beta-hydroxyacyl-ACP dehydratase</fullName>
    </alternativeName>
</protein>
<evidence type="ECO:0000256" key="4">
    <source>
        <dbReference type="ARBA" id="ARBA00022516"/>
    </source>
</evidence>
<sequence>MTDTVADGTEVNHGPLDIGRVMAALPHRYPMLLVDRVEELVLDTRIAAIKAVTINEGFFQGHFPGRPIMPGVLIVEALAQAAGILAVQSLGLAGSGKLVYFMAIDGAKFRKPVEPGVLLRLEASFVQKRASVCKFAGVAKIDGQVVAEANFTAMIADPPKSQSV</sequence>
<dbReference type="GO" id="GO:0019171">
    <property type="term" value="F:(3R)-hydroxyacyl-[acyl-carrier-protein] dehydratase activity"/>
    <property type="evidence" value="ECO:0007669"/>
    <property type="project" value="UniProtKB-EC"/>
</dbReference>
<dbReference type="PANTHER" id="PTHR30272:SF1">
    <property type="entry name" value="3-HYDROXYACYL-[ACYL-CARRIER-PROTEIN] DEHYDRATASE"/>
    <property type="match status" value="1"/>
</dbReference>
<dbReference type="Gene3D" id="3.10.129.10">
    <property type="entry name" value="Hotdog Thioesterase"/>
    <property type="match status" value="1"/>
</dbReference>
<keyword evidence="11" id="KW-1185">Reference proteome</keyword>
<evidence type="ECO:0000256" key="9">
    <source>
        <dbReference type="HAMAP-Rule" id="MF_00406"/>
    </source>
</evidence>
<comment type="similarity">
    <text evidence="2 9">Belongs to the thioester dehydratase family. FabZ subfamily.</text>
</comment>
<evidence type="ECO:0000256" key="6">
    <source>
        <dbReference type="ARBA" id="ARBA00023098"/>
    </source>
</evidence>
<dbReference type="RefSeq" id="WP_305171745.1">
    <property type="nucleotide sequence ID" value="NZ_JAUUDS010000001.1"/>
</dbReference>
<evidence type="ECO:0000256" key="3">
    <source>
        <dbReference type="ARBA" id="ARBA00022490"/>
    </source>
</evidence>
<evidence type="ECO:0000256" key="8">
    <source>
        <dbReference type="ARBA" id="ARBA00025049"/>
    </source>
</evidence>
<evidence type="ECO:0000256" key="2">
    <source>
        <dbReference type="ARBA" id="ARBA00009174"/>
    </source>
</evidence>
<keyword evidence="6 9" id="KW-0443">Lipid metabolism</keyword>
<name>A0ABT9EGT9_9SPHN</name>
<reference evidence="10 11" key="1">
    <citation type="submission" date="2023-07" db="EMBL/GenBank/DDBJ databases">
        <authorList>
            <person name="Kim M.K."/>
        </authorList>
    </citation>
    <scope>NUCLEOTIDE SEQUENCE [LARGE SCALE GENOMIC DNA]</scope>
    <source>
        <strain evidence="10 11">KR1UV-12</strain>
    </source>
</reference>
<comment type="caution">
    <text evidence="10">The sequence shown here is derived from an EMBL/GenBank/DDBJ whole genome shotgun (WGS) entry which is preliminary data.</text>
</comment>
<keyword evidence="7 9" id="KW-0456">Lyase</keyword>
<evidence type="ECO:0000256" key="7">
    <source>
        <dbReference type="ARBA" id="ARBA00023239"/>
    </source>
</evidence>
<comment type="catalytic activity">
    <reaction evidence="9">
        <text>a (3R)-hydroxyacyl-[ACP] = a (2E)-enoyl-[ACP] + H2O</text>
        <dbReference type="Rhea" id="RHEA:13097"/>
        <dbReference type="Rhea" id="RHEA-COMP:9925"/>
        <dbReference type="Rhea" id="RHEA-COMP:9945"/>
        <dbReference type="ChEBI" id="CHEBI:15377"/>
        <dbReference type="ChEBI" id="CHEBI:78784"/>
        <dbReference type="ChEBI" id="CHEBI:78827"/>
        <dbReference type="EC" id="4.2.1.59"/>
    </reaction>
</comment>
<dbReference type="PANTHER" id="PTHR30272">
    <property type="entry name" value="3-HYDROXYACYL-[ACYL-CARRIER-PROTEIN] DEHYDRATASE"/>
    <property type="match status" value="1"/>
</dbReference>